<organism evidence="2 3">
    <name type="scientific">Halorussus caseinilyticus</name>
    <dbReference type="NCBI Taxonomy" id="3034025"/>
    <lineage>
        <taxon>Archaea</taxon>
        <taxon>Methanobacteriati</taxon>
        <taxon>Methanobacteriota</taxon>
        <taxon>Stenosarchaea group</taxon>
        <taxon>Halobacteria</taxon>
        <taxon>Halobacteriales</taxon>
        <taxon>Haladaptataceae</taxon>
        <taxon>Halorussus</taxon>
    </lineage>
</organism>
<name>A0ABD5WHL0_9EURY</name>
<dbReference type="Proteomes" id="UP001596407">
    <property type="component" value="Unassembled WGS sequence"/>
</dbReference>
<sequence>MEVRTGLVIVLLILSSLSPVVGATQSYQEPDPDIGVAAPGQVTVGEQFTITVEGANYGGTAGKYSTISVSFPRHQTDSHIDSVYTDLSFDLTREEGDTIYDKYGNEMVADYALAEAGVGGSGTWYGGSRRQMSVRVTPQEAGTFVFYARVTLTDDDDPDRKFNAPSTATRTTNRTSRSVATRSMSSRRPARWT</sequence>
<feature type="compositionally biased region" description="Low complexity" evidence="1">
    <location>
        <begin position="166"/>
        <end position="183"/>
    </location>
</feature>
<evidence type="ECO:0000313" key="3">
    <source>
        <dbReference type="Proteomes" id="UP001596407"/>
    </source>
</evidence>
<evidence type="ECO:0000256" key="1">
    <source>
        <dbReference type="SAM" id="MobiDB-lite"/>
    </source>
</evidence>
<dbReference type="EMBL" id="JBHSZH010000001">
    <property type="protein sequence ID" value="MFC7078940.1"/>
    <property type="molecule type" value="Genomic_DNA"/>
</dbReference>
<feature type="region of interest" description="Disordered" evidence="1">
    <location>
        <begin position="157"/>
        <end position="193"/>
    </location>
</feature>
<reference evidence="2 3" key="1">
    <citation type="journal article" date="2019" name="Int. J. Syst. Evol. Microbiol.">
        <title>The Global Catalogue of Microorganisms (GCM) 10K type strain sequencing project: providing services to taxonomists for standard genome sequencing and annotation.</title>
        <authorList>
            <consortium name="The Broad Institute Genomics Platform"/>
            <consortium name="The Broad Institute Genome Sequencing Center for Infectious Disease"/>
            <person name="Wu L."/>
            <person name="Ma J."/>
        </authorList>
    </citation>
    <scope>NUCLEOTIDE SEQUENCE [LARGE SCALE GENOMIC DNA]</scope>
    <source>
        <strain evidence="2 3">DT72</strain>
    </source>
</reference>
<proteinExistence type="predicted"/>
<accession>A0ABD5WHL0</accession>
<protein>
    <recommendedName>
        <fullName evidence="4">CARDB domain-containing protein</fullName>
    </recommendedName>
</protein>
<evidence type="ECO:0000313" key="2">
    <source>
        <dbReference type="EMBL" id="MFC7078940.1"/>
    </source>
</evidence>
<gene>
    <name evidence="2" type="ORF">ACFQJ6_01140</name>
</gene>
<keyword evidence="3" id="KW-1185">Reference proteome</keyword>
<comment type="caution">
    <text evidence="2">The sequence shown here is derived from an EMBL/GenBank/DDBJ whole genome shotgun (WGS) entry which is preliminary data.</text>
</comment>
<evidence type="ECO:0008006" key="4">
    <source>
        <dbReference type="Google" id="ProtNLM"/>
    </source>
</evidence>
<dbReference type="RefSeq" id="WP_382208486.1">
    <property type="nucleotide sequence ID" value="NZ_JBHSZH010000001.1"/>
</dbReference>
<dbReference type="AlphaFoldDB" id="A0ABD5WHL0"/>